<gene>
    <name evidence="2" type="ORF">BU16DRAFT_566805</name>
</gene>
<keyword evidence="1" id="KW-0175">Coiled coil</keyword>
<accession>A0A6A6QCG9</accession>
<organism evidence="2 3">
    <name type="scientific">Lophium mytilinum</name>
    <dbReference type="NCBI Taxonomy" id="390894"/>
    <lineage>
        <taxon>Eukaryota</taxon>
        <taxon>Fungi</taxon>
        <taxon>Dikarya</taxon>
        <taxon>Ascomycota</taxon>
        <taxon>Pezizomycotina</taxon>
        <taxon>Dothideomycetes</taxon>
        <taxon>Pleosporomycetidae</taxon>
        <taxon>Mytilinidiales</taxon>
        <taxon>Mytilinidiaceae</taxon>
        <taxon>Lophium</taxon>
    </lineage>
</organism>
<proteinExistence type="predicted"/>
<protein>
    <submittedName>
        <fullName evidence="2">Uncharacterized protein</fullName>
    </submittedName>
</protein>
<reference evidence="2" key="1">
    <citation type="journal article" date="2020" name="Stud. Mycol.">
        <title>101 Dothideomycetes genomes: a test case for predicting lifestyles and emergence of pathogens.</title>
        <authorList>
            <person name="Haridas S."/>
            <person name="Albert R."/>
            <person name="Binder M."/>
            <person name="Bloem J."/>
            <person name="Labutti K."/>
            <person name="Salamov A."/>
            <person name="Andreopoulos B."/>
            <person name="Baker S."/>
            <person name="Barry K."/>
            <person name="Bills G."/>
            <person name="Bluhm B."/>
            <person name="Cannon C."/>
            <person name="Castanera R."/>
            <person name="Culley D."/>
            <person name="Daum C."/>
            <person name="Ezra D."/>
            <person name="Gonzalez J."/>
            <person name="Henrissat B."/>
            <person name="Kuo A."/>
            <person name="Liang C."/>
            <person name="Lipzen A."/>
            <person name="Lutzoni F."/>
            <person name="Magnuson J."/>
            <person name="Mondo S."/>
            <person name="Nolan M."/>
            <person name="Ohm R."/>
            <person name="Pangilinan J."/>
            <person name="Park H.-J."/>
            <person name="Ramirez L."/>
            <person name="Alfaro M."/>
            <person name="Sun H."/>
            <person name="Tritt A."/>
            <person name="Yoshinaga Y."/>
            <person name="Zwiers L.-H."/>
            <person name="Turgeon B."/>
            <person name="Goodwin S."/>
            <person name="Spatafora J."/>
            <person name="Crous P."/>
            <person name="Grigoriev I."/>
        </authorList>
    </citation>
    <scope>NUCLEOTIDE SEQUENCE</scope>
    <source>
        <strain evidence="2">CBS 269.34</strain>
    </source>
</reference>
<dbReference type="AlphaFoldDB" id="A0A6A6QCG9"/>
<evidence type="ECO:0000313" key="2">
    <source>
        <dbReference type="EMBL" id="KAF2489706.1"/>
    </source>
</evidence>
<dbReference type="GO" id="GO:0000166">
    <property type="term" value="F:nucleotide binding"/>
    <property type="evidence" value="ECO:0007669"/>
    <property type="project" value="InterPro"/>
</dbReference>
<dbReference type="EMBL" id="MU004198">
    <property type="protein sequence ID" value="KAF2489706.1"/>
    <property type="molecule type" value="Genomic_DNA"/>
</dbReference>
<evidence type="ECO:0000313" key="3">
    <source>
        <dbReference type="Proteomes" id="UP000799750"/>
    </source>
</evidence>
<sequence length="107" mass="12267">MWANHQAEMNRMDAIIHRTQEERLELDDEIEEATSNLKTVQEKVSQVTAELTAKIQADAASVMAEVESIEAKIKEVQDEHDLLVQDILDDDFDDGMLSAYVFDIWFP</sequence>
<dbReference type="SUPFAM" id="SSF46589">
    <property type="entry name" value="tRNA-binding arm"/>
    <property type="match status" value="1"/>
</dbReference>
<keyword evidence="3" id="KW-1185">Reference proteome</keyword>
<dbReference type="InterPro" id="IPR010978">
    <property type="entry name" value="tRNA-bd_arm"/>
</dbReference>
<dbReference type="Proteomes" id="UP000799750">
    <property type="component" value="Unassembled WGS sequence"/>
</dbReference>
<dbReference type="Gene3D" id="1.10.287.1490">
    <property type="match status" value="1"/>
</dbReference>
<feature type="coiled-coil region" evidence="1">
    <location>
        <begin position="16"/>
        <end position="86"/>
    </location>
</feature>
<evidence type="ECO:0000256" key="1">
    <source>
        <dbReference type="SAM" id="Coils"/>
    </source>
</evidence>
<name>A0A6A6QCG9_9PEZI</name>